<proteinExistence type="predicted"/>
<dbReference type="GO" id="GO:0003676">
    <property type="term" value="F:nucleic acid binding"/>
    <property type="evidence" value="ECO:0007669"/>
    <property type="project" value="InterPro"/>
</dbReference>
<organism evidence="1 2">
    <name type="scientific">Silvibacterium bohemicum</name>
    <dbReference type="NCBI Taxonomy" id="1577686"/>
    <lineage>
        <taxon>Bacteria</taxon>
        <taxon>Pseudomonadati</taxon>
        <taxon>Acidobacteriota</taxon>
        <taxon>Terriglobia</taxon>
        <taxon>Terriglobales</taxon>
        <taxon>Acidobacteriaceae</taxon>
        <taxon>Silvibacterium</taxon>
    </lineage>
</organism>
<dbReference type="EMBL" id="JACHEK010000012">
    <property type="protein sequence ID" value="MBB6147095.1"/>
    <property type="molecule type" value="Genomic_DNA"/>
</dbReference>
<dbReference type="InterPro" id="IPR011856">
    <property type="entry name" value="tRNA_endonuc-like_dom_sf"/>
</dbReference>
<gene>
    <name evidence="1" type="ORF">HNQ77_005080</name>
</gene>
<comment type="caution">
    <text evidence="1">The sequence shown here is derived from an EMBL/GenBank/DDBJ whole genome shotgun (WGS) entry which is preliminary data.</text>
</comment>
<keyword evidence="2" id="KW-1185">Reference proteome</keyword>
<dbReference type="AlphaFoldDB" id="A0A841K265"/>
<reference evidence="1 2" key="1">
    <citation type="submission" date="2020-08" db="EMBL/GenBank/DDBJ databases">
        <title>Genomic Encyclopedia of Type Strains, Phase IV (KMG-IV): sequencing the most valuable type-strain genomes for metagenomic binning, comparative biology and taxonomic classification.</title>
        <authorList>
            <person name="Goeker M."/>
        </authorList>
    </citation>
    <scope>NUCLEOTIDE SEQUENCE [LARGE SCALE GENOMIC DNA]</scope>
    <source>
        <strain evidence="1 2">DSM 103733</strain>
    </source>
</reference>
<dbReference type="Proteomes" id="UP000538666">
    <property type="component" value="Unassembled WGS sequence"/>
</dbReference>
<dbReference type="RefSeq" id="WP_050060140.1">
    <property type="nucleotide sequence ID" value="NZ_LBHJ01000004.1"/>
</dbReference>
<evidence type="ECO:0008006" key="3">
    <source>
        <dbReference type="Google" id="ProtNLM"/>
    </source>
</evidence>
<name>A0A841K265_9BACT</name>
<dbReference type="OrthoDB" id="101225at2"/>
<evidence type="ECO:0000313" key="1">
    <source>
        <dbReference type="EMBL" id="MBB6147095.1"/>
    </source>
</evidence>
<sequence length="523" mass="59326">MPPVEAESPATDLVRVLDDFFIENPQAAVLEDGRVIFDMASARYSLSSENGRCLLHLWSEERNMVRTVCGVRERKDSLRIESRRFGQSRPQFFEIVPTRDHRSPSTRDLARTRYQHLLERVLTRAFPGWSVDNLRTATDLEHSFGPAYTRGVLRRGMTNWALIAVNSEESPATIDGILTLGILWLAHCREQGDGKRFFEGLKVVVPAGTSRTIKARMAWLNRFAAKYELYELDARSEELAVIDCSESGNLQVKLMHAFNPRTALERCGKAIDRVLGLLDPGLRATAELRANGPAEVSLALHGLEFARIRREFAANSFAIHDEVTFGAGANETPLTPENEDLFRDLTQRLFENRCESGTLRNPLYRLQPERWLESALRRDIAELEPGIRAEMIYTQVPALSAGDRGMLDLLTVTHSGQLAVIEVKADDDLHLPLQALDYWCRVRKLHREQAFQRHGYFPGIELSDQPPMLYLIAPALRIHPATDTVLSYLAAEIPWEVIGLNEDWRTRRKVILRKRSGSLGPRN</sequence>
<evidence type="ECO:0000313" key="2">
    <source>
        <dbReference type="Proteomes" id="UP000538666"/>
    </source>
</evidence>
<accession>A0A841K265</accession>
<dbReference type="Gene3D" id="3.40.1350.10">
    <property type="match status" value="1"/>
</dbReference>
<protein>
    <recommendedName>
        <fullName evidence="3">DUF91 domain-containing protein</fullName>
    </recommendedName>
</protein>